<keyword evidence="5" id="KW-0788">Thiol protease</keyword>
<gene>
    <name evidence="6" type="ORF">NCGR_LOCUS7281</name>
</gene>
<comment type="caution">
    <text evidence="6">The sequence shown here is derived from an EMBL/GenBank/DDBJ whole genome shotgun (WGS) entry which is preliminary data.</text>
</comment>
<keyword evidence="7" id="KW-1185">Reference proteome</keyword>
<evidence type="ECO:0000256" key="3">
    <source>
        <dbReference type="ARBA" id="ARBA00022670"/>
    </source>
</evidence>
<sequence>MGSEGPSSPVTTVHATGFKKFHGVAENPTEKIVRNLPSFMETKGLPKGLALGSCTILEAAGQGALGPLYELLESTVSGRECGMPSQERVILVVSFSPSHISVQKLHFGANSGSHRFALENQAVNEATFPCPDELGWKPQRMPIISSDGSILHARQTTLPVNEISKSLQQMGYDVMPSDDAGRFVCNYVYYHSLKFAEKHGIRSLFVHFPLFLAIDEEVQMQFVASLLEVLASLNIQ</sequence>
<name>A0A811MWF2_9POAL</name>
<dbReference type="PANTHER" id="PTHR23402:SF22">
    <property type="entry name" value="PEPTIDASE C15 PYROGLUTAMYL PEPTIDASE I-LIKE"/>
    <property type="match status" value="1"/>
</dbReference>
<dbReference type="OrthoDB" id="407146at2759"/>
<dbReference type="GO" id="GO:0006508">
    <property type="term" value="P:proteolysis"/>
    <property type="evidence" value="ECO:0007669"/>
    <property type="project" value="UniProtKB-KW"/>
</dbReference>
<organism evidence="6 7">
    <name type="scientific">Miscanthus lutarioriparius</name>
    <dbReference type="NCBI Taxonomy" id="422564"/>
    <lineage>
        <taxon>Eukaryota</taxon>
        <taxon>Viridiplantae</taxon>
        <taxon>Streptophyta</taxon>
        <taxon>Embryophyta</taxon>
        <taxon>Tracheophyta</taxon>
        <taxon>Spermatophyta</taxon>
        <taxon>Magnoliopsida</taxon>
        <taxon>Liliopsida</taxon>
        <taxon>Poales</taxon>
        <taxon>Poaceae</taxon>
        <taxon>PACMAD clade</taxon>
        <taxon>Panicoideae</taxon>
        <taxon>Andropogonodae</taxon>
        <taxon>Andropogoneae</taxon>
        <taxon>Saccharinae</taxon>
        <taxon>Miscanthus</taxon>
    </lineage>
</organism>
<dbReference type="InterPro" id="IPR016125">
    <property type="entry name" value="Peptidase_C15-like"/>
</dbReference>
<evidence type="ECO:0000256" key="4">
    <source>
        <dbReference type="ARBA" id="ARBA00022801"/>
    </source>
</evidence>
<evidence type="ECO:0008006" key="8">
    <source>
        <dbReference type="Google" id="ProtNLM"/>
    </source>
</evidence>
<dbReference type="Pfam" id="PF01470">
    <property type="entry name" value="Peptidase_C15"/>
    <property type="match status" value="1"/>
</dbReference>
<dbReference type="Proteomes" id="UP000604825">
    <property type="component" value="Unassembled WGS sequence"/>
</dbReference>
<dbReference type="FunFam" id="3.40.630.20:FF:000003">
    <property type="entry name" value="Pyrrolidone-carboxylate peptidase isoform A"/>
    <property type="match status" value="1"/>
</dbReference>
<evidence type="ECO:0000256" key="5">
    <source>
        <dbReference type="ARBA" id="ARBA00022807"/>
    </source>
</evidence>
<comment type="similarity">
    <text evidence="1">Belongs to the peptidase C15 family.</text>
</comment>
<evidence type="ECO:0000313" key="6">
    <source>
        <dbReference type="EMBL" id="CAD6211302.1"/>
    </source>
</evidence>
<dbReference type="EMBL" id="CAJGYO010000002">
    <property type="protein sequence ID" value="CAD6211302.1"/>
    <property type="molecule type" value="Genomic_DNA"/>
</dbReference>
<keyword evidence="3" id="KW-0645">Protease</keyword>
<dbReference type="PIRSF" id="PIRSF015592">
    <property type="entry name" value="Prld-crbxl_pptds"/>
    <property type="match status" value="1"/>
</dbReference>
<accession>A0A811MWF2</accession>
<evidence type="ECO:0000256" key="2">
    <source>
        <dbReference type="ARBA" id="ARBA00022490"/>
    </source>
</evidence>
<keyword evidence="2" id="KW-0963">Cytoplasm</keyword>
<dbReference type="CDD" id="cd00501">
    <property type="entry name" value="Peptidase_C15"/>
    <property type="match status" value="1"/>
</dbReference>
<evidence type="ECO:0000313" key="7">
    <source>
        <dbReference type="Proteomes" id="UP000604825"/>
    </source>
</evidence>
<protein>
    <recommendedName>
        <fullName evidence="8">Pyrrolidone-carboxylate peptidase</fullName>
    </recommendedName>
</protein>
<dbReference type="Gene3D" id="3.40.630.20">
    <property type="entry name" value="Peptidase C15, pyroglutamyl peptidase I-like"/>
    <property type="match status" value="1"/>
</dbReference>
<evidence type="ECO:0000256" key="1">
    <source>
        <dbReference type="ARBA" id="ARBA00006641"/>
    </source>
</evidence>
<dbReference type="InterPro" id="IPR000816">
    <property type="entry name" value="Peptidase_C15"/>
</dbReference>
<dbReference type="SUPFAM" id="SSF53182">
    <property type="entry name" value="Pyrrolidone carboxyl peptidase (pyroglutamate aminopeptidase)"/>
    <property type="match status" value="1"/>
</dbReference>
<dbReference type="AlphaFoldDB" id="A0A811MWF2"/>
<dbReference type="GO" id="GO:0016920">
    <property type="term" value="F:pyroglutamyl-peptidase activity"/>
    <property type="evidence" value="ECO:0007669"/>
    <property type="project" value="InterPro"/>
</dbReference>
<keyword evidence="4" id="KW-0378">Hydrolase</keyword>
<reference evidence="6" key="1">
    <citation type="submission" date="2020-10" db="EMBL/GenBank/DDBJ databases">
        <authorList>
            <person name="Han B."/>
            <person name="Lu T."/>
            <person name="Zhao Q."/>
            <person name="Huang X."/>
            <person name="Zhao Y."/>
        </authorList>
    </citation>
    <scope>NUCLEOTIDE SEQUENCE</scope>
</reference>
<dbReference type="PANTHER" id="PTHR23402">
    <property type="entry name" value="PROTEASE FAMILY C15 PYROGLUTAMYL-PEPTIDASE I-RELATED"/>
    <property type="match status" value="1"/>
</dbReference>
<dbReference type="GO" id="GO:0005829">
    <property type="term" value="C:cytosol"/>
    <property type="evidence" value="ECO:0007669"/>
    <property type="project" value="InterPro"/>
</dbReference>
<proteinExistence type="inferred from homology"/>
<dbReference type="InterPro" id="IPR036440">
    <property type="entry name" value="Peptidase_C15-like_sf"/>
</dbReference>